<dbReference type="EMBL" id="AYSA01000425">
    <property type="protein sequence ID" value="ESZ92098.1"/>
    <property type="molecule type" value="Genomic_DNA"/>
</dbReference>
<protein>
    <recommendedName>
        <fullName evidence="2">2EXR domain-containing protein</fullName>
    </recommendedName>
</protein>
<dbReference type="PANTHER" id="PTHR35910">
    <property type="entry name" value="2EXR DOMAIN-CONTAINING PROTEIN"/>
    <property type="match status" value="1"/>
</dbReference>
<keyword evidence="4" id="KW-1185">Reference proteome</keyword>
<dbReference type="OrthoDB" id="3484685at2759"/>
<reference evidence="3 4" key="1">
    <citation type="journal article" date="2014" name="Genome Announc.">
        <title>Draft genome sequence of Sclerotinia borealis, a psychrophilic plant pathogenic fungus.</title>
        <authorList>
            <person name="Mardanov A.V."/>
            <person name="Beletsky A.V."/>
            <person name="Kadnikov V.V."/>
            <person name="Ignatov A.N."/>
            <person name="Ravin N.V."/>
        </authorList>
    </citation>
    <scope>NUCLEOTIDE SEQUENCE [LARGE SCALE GENOMIC DNA]</scope>
    <source>
        <strain evidence="4">F-4157</strain>
    </source>
</reference>
<dbReference type="PANTHER" id="PTHR35910:SF1">
    <property type="entry name" value="2EXR DOMAIN-CONTAINING PROTEIN"/>
    <property type="match status" value="1"/>
</dbReference>
<evidence type="ECO:0000313" key="3">
    <source>
        <dbReference type="EMBL" id="ESZ92098.1"/>
    </source>
</evidence>
<feature type="domain" description="2EXR" evidence="2">
    <location>
        <begin position="12"/>
        <end position="103"/>
    </location>
</feature>
<gene>
    <name evidence="3" type="ORF">SBOR_7513</name>
</gene>
<dbReference type="AlphaFoldDB" id="W9C8H1"/>
<evidence type="ECO:0000259" key="2">
    <source>
        <dbReference type="Pfam" id="PF20150"/>
    </source>
</evidence>
<organism evidence="3 4">
    <name type="scientific">Sclerotinia borealis (strain F-4128)</name>
    <dbReference type="NCBI Taxonomy" id="1432307"/>
    <lineage>
        <taxon>Eukaryota</taxon>
        <taxon>Fungi</taxon>
        <taxon>Dikarya</taxon>
        <taxon>Ascomycota</taxon>
        <taxon>Pezizomycotina</taxon>
        <taxon>Leotiomycetes</taxon>
        <taxon>Helotiales</taxon>
        <taxon>Sclerotiniaceae</taxon>
        <taxon>Sclerotinia</taxon>
    </lineage>
</organism>
<evidence type="ECO:0000313" key="4">
    <source>
        <dbReference type="Proteomes" id="UP000019487"/>
    </source>
</evidence>
<comment type="caution">
    <text evidence="3">The sequence shown here is derived from an EMBL/GenBank/DDBJ whole genome shotgun (WGS) entry which is preliminary data.</text>
</comment>
<accession>W9C8H1</accession>
<evidence type="ECO:0000256" key="1">
    <source>
        <dbReference type="SAM" id="MobiDB-lite"/>
    </source>
</evidence>
<dbReference type="Proteomes" id="UP000019487">
    <property type="component" value="Unassembled WGS sequence"/>
</dbReference>
<proteinExistence type="predicted"/>
<dbReference type="Pfam" id="PF20150">
    <property type="entry name" value="2EXR"/>
    <property type="match status" value="1"/>
</dbReference>
<dbReference type="InterPro" id="IPR045518">
    <property type="entry name" value="2EXR"/>
</dbReference>
<sequence>MQNISSDEMSSRFSTILAEMRRKIWEESLPPPRRIYMVDFGIFNGKCQWVAKEYSGKSSHDTLTPSILWLCHESRDYFIREAGYTIFGLNIDTPIYLNHSKDKLWFWNSSLLVHYLYTAQPLRSDASAGREARPIDERAGGGKIERIGITCANLYKQAQGSSYMDDGIEEVLDAISLAARNFVGLKEVTLEIAEEDFENQKSQLEKAFTAYFSEPENQLRGRPALRLTCIMNEPGIHSYKSVSDSGHTPYDPIPVPHLARR</sequence>
<name>W9C8H1_SCLBF</name>
<feature type="region of interest" description="Disordered" evidence="1">
    <location>
        <begin position="240"/>
        <end position="261"/>
    </location>
</feature>
<dbReference type="HOGENOM" id="CLU_1066203_0_0_1"/>